<feature type="transmembrane region" description="Helical" evidence="8">
    <location>
        <begin position="313"/>
        <end position="332"/>
    </location>
</feature>
<keyword evidence="7 8" id="KW-0472">Membrane</keyword>
<organism evidence="9 10">
    <name type="scientific">Tumebacillus flagellatus</name>
    <dbReference type="NCBI Taxonomy" id="1157490"/>
    <lineage>
        <taxon>Bacteria</taxon>
        <taxon>Bacillati</taxon>
        <taxon>Bacillota</taxon>
        <taxon>Bacilli</taxon>
        <taxon>Bacillales</taxon>
        <taxon>Alicyclobacillaceae</taxon>
        <taxon>Tumebacillus</taxon>
    </lineage>
</organism>
<feature type="transmembrane region" description="Helical" evidence="8">
    <location>
        <begin position="76"/>
        <end position="96"/>
    </location>
</feature>
<feature type="transmembrane region" description="Helical" evidence="8">
    <location>
        <begin position="219"/>
        <end position="247"/>
    </location>
</feature>
<feature type="transmembrane region" description="Helical" evidence="8">
    <location>
        <begin position="116"/>
        <end position="136"/>
    </location>
</feature>
<dbReference type="RefSeq" id="WP_038083902.1">
    <property type="nucleotide sequence ID" value="NZ_JMIR01000002.1"/>
</dbReference>
<evidence type="ECO:0000256" key="6">
    <source>
        <dbReference type="ARBA" id="ARBA00022989"/>
    </source>
</evidence>
<dbReference type="EMBL" id="JMIR01000002">
    <property type="protein sequence ID" value="KEO84801.1"/>
    <property type="molecule type" value="Genomic_DNA"/>
</dbReference>
<feature type="transmembrane region" description="Helical" evidence="8">
    <location>
        <begin position="425"/>
        <end position="447"/>
    </location>
</feature>
<gene>
    <name evidence="9" type="ORF">EL26_01970</name>
</gene>
<accession>A0A074LRN3</accession>
<comment type="caution">
    <text evidence="9">The sequence shown here is derived from an EMBL/GenBank/DDBJ whole genome shotgun (WGS) entry which is preliminary data.</text>
</comment>
<comment type="similarity">
    <text evidence="2">Belongs to the amino acid-polyamine-organocation (APC) superfamily. Spore germination protein (SGP) (TC 2.A.3.9) family.</text>
</comment>
<evidence type="ECO:0000313" key="10">
    <source>
        <dbReference type="Proteomes" id="UP000027931"/>
    </source>
</evidence>
<dbReference type="Pfam" id="PF03845">
    <property type="entry name" value="Spore_permease"/>
    <property type="match status" value="1"/>
</dbReference>
<evidence type="ECO:0000256" key="3">
    <source>
        <dbReference type="ARBA" id="ARBA00022448"/>
    </source>
</evidence>
<keyword evidence="6 8" id="KW-1133">Transmembrane helix</keyword>
<protein>
    <submittedName>
        <fullName evidence="9">Uncharacterized protein</fullName>
    </submittedName>
</protein>
<dbReference type="PANTHER" id="PTHR34975:SF2">
    <property type="entry name" value="SPORE GERMINATION PROTEIN A2"/>
    <property type="match status" value="1"/>
</dbReference>
<dbReference type="Proteomes" id="UP000027931">
    <property type="component" value="Unassembled WGS sequence"/>
</dbReference>
<keyword evidence="3" id="KW-0813">Transport</keyword>
<sequence length="470" mass="53804">MSEHKQMHILNQRQMSWMMATVLISGGLVSLPKILLEIGKQDSWFSQALGVGYAIFMAYFYALCAKKFPGKHLFDIVFLLCGRWFGGFLNALHLFYLWMVLIRDTRSFADFMNSTLLLKTPEEITFLLFILVLMYYSKSSVEVIARVNDLMFPLFVVVLFVLPLLLTNEFSFERLEPVLGSGFAQVIESNILPLGWFGDMIVAGAFLHTLSVSRQIRSALTFAVSLSGVGLSLLLFMCICVLGSTVAGRMMYPNFTLVEQIHITDYLDRLELVMFSVWLPSFLLKVSFLYTAFIIGLNSFTKRTKQNLYSRQLGWFLVVTTAMAFHSVVEVFDFGNFGSLFTLGFIQFPFTMFLFVLLLRSKHDEGERKTDEEIRQKERERRDDPNTKWIDRMTGRTWFVITLSCLGCSFVFIIVGAALGRDNAWIGATCGILYSVSMLMMMVASYLEMRQVRLTSLKPELKQKQEQKLA</sequence>
<keyword evidence="4" id="KW-0309">Germination</keyword>
<evidence type="ECO:0000256" key="5">
    <source>
        <dbReference type="ARBA" id="ARBA00022692"/>
    </source>
</evidence>
<dbReference type="GO" id="GO:0016020">
    <property type="term" value="C:membrane"/>
    <property type="evidence" value="ECO:0007669"/>
    <property type="project" value="UniProtKB-SubCell"/>
</dbReference>
<name>A0A074LRN3_9BACL</name>
<feature type="transmembrane region" description="Helical" evidence="8">
    <location>
        <begin position="46"/>
        <end position="64"/>
    </location>
</feature>
<dbReference type="GO" id="GO:0009847">
    <property type="term" value="P:spore germination"/>
    <property type="evidence" value="ECO:0007669"/>
    <property type="project" value="InterPro"/>
</dbReference>
<comment type="subcellular location">
    <subcellularLocation>
        <location evidence="1">Membrane</location>
        <topology evidence="1">Multi-pass membrane protein</topology>
    </subcellularLocation>
</comment>
<evidence type="ECO:0000256" key="7">
    <source>
        <dbReference type="ARBA" id="ARBA00023136"/>
    </source>
</evidence>
<dbReference type="eggNOG" id="COG0531">
    <property type="taxonomic scope" value="Bacteria"/>
</dbReference>
<feature type="transmembrane region" description="Helical" evidence="8">
    <location>
        <begin position="338"/>
        <end position="359"/>
    </location>
</feature>
<proteinExistence type="inferred from homology"/>
<dbReference type="PANTHER" id="PTHR34975">
    <property type="entry name" value="SPORE GERMINATION PROTEIN A2"/>
    <property type="match status" value="1"/>
</dbReference>
<evidence type="ECO:0000256" key="4">
    <source>
        <dbReference type="ARBA" id="ARBA00022544"/>
    </source>
</evidence>
<feature type="transmembrane region" description="Helical" evidence="8">
    <location>
        <begin position="277"/>
        <end position="301"/>
    </location>
</feature>
<reference evidence="9 10" key="1">
    <citation type="journal article" date="2013" name="Int. J. Syst. Evol. Microbiol.">
        <title>Tumebacillus flagellatus sp. nov., an alpha-amylase/pullulanase-producing bacterium isolated from cassava wastewater.</title>
        <authorList>
            <person name="Wang Q."/>
            <person name="Xie N."/>
            <person name="Qin Y."/>
            <person name="Shen N."/>
            <person name="Zhu J."/>
            <person name="Mi H."/>
            <person name="Huang R."/>
        </authorList>
    </citation>
    <scope>NUCLEOTIDE SEQUENCE [LARGE SCALE GENOMIC DNA]</scope>
    <source>
        <strain evidence="9 10">GST4</strain>
    </source>
</reference>
<evidence type="ECO:0000256" key="1">
    <source>
        <dbReference type="ARBA" id="ARBA00004141"/>
    </source>
</evidence>
<feature type="transmembrane region" description="Helical" evidence="8">
    <location>
        <begin position="398"/>
        <end position="419"/>
    </location>
</feature>
<evidence type="ECO:0000256" key="2">
    <source>
        <dbReference type="ARBA" id="ARBA00007998"/>
    </source>
</evidence>
<feature type="transmembrane region" description="Helical" evidence="8">
    <location>
        <begin position="148"/>
        <end position="166"/>
    </location>
</feature>
<dbReference type="AlphaFoldDB" id="A0A074LRN3"/>
<dbReference type="OrthoDB" id="2829675at2"/>
<evidence type="ECO:0000256" key="8">
    <source>
        <dbReference type="SAM" id="Phobius"/>
    </source>
</evidence>
<dbReference type="NCBIfam" id="TIGR00912">
    <property type="entry name" value="2A0309"/>
    <property type="match status" value="1"/>
</dbReference>
<evidence type="ECO:0000313" key="9">
    <source>
        <dbReference type="EMBL" id="KEO84801.1"/>
    </source>
</evidence>
<feature type="transmembrane region" description="Helical" evidence="8">
    <location>
        <begin position="186"/>
        <end position="207"/>
    </location>
</feature>
<dbReference type="InterPro" id="IPR004761">
    <property type="entry name" value="Spore_GerAB"/>
</dbReference>
<keyword evidence="10" id="KW-1185">Reference proteome</keyword>
<keyword evidence="5 8" id="KW-0812">Transmembrane</keyword>
<dbReference type="STRING" id="1157490.EL26_01970"/>